<dbReference type="InterPro" id="IPR013783">
    <property type="entry name" value="Ig-like_fold"/>
</dbReference>
<keyword evidence="1" id="KW-0732">Signal</keyword>
<comment type="caution">
    <text evidence="5">The sequence shown here is derived from an EMBL/GenBank/DDBJ whole genome shotgun (WGS) entry which is preliminary data.</text>
</comment>
<dbReference type="InterPro" id="IPR036179">
    <property type="entry name" value="Ig-like_dom_sf"/>
</dbReference>
<feature type="non-terminal residue" evidence="5">
    <location>
        <position position="1"/>
    </location>
</feature>
<organism evidence="5 6">
    <name type="scientific">Cirrhinus mrigala</name>
    <name type="common">Mrigala</name>
    <dbReference type="NCBI Taxonomy" id="683832"/>
    <lineage>
        <taxon>Eukaryota</taxon>
        <taxon>Metazoa</taxon>
        <taxon>Chordata</taxon>
        <taxon>Craniata</taxon>
        <taxon>Vertebrata</taxon>
        <taxon>Euteleostomi</taxon>
        <taxon>Actinopterygii</taxon>
        <taxon>Neopterygii</taxon>
        <taxon>Teleostei</taxon>
        <taxon>Ostariophysi</taxon>
        <taxon>Cypriniformes</taxon>
        <taxon>Cyprinidae</taxon>
        <taxon>Labeoninae</taxon>
        <taxon>Labeonini</taxon>
        <taxon>Cirrhinus</taxon>
    </lineage>
</organism>
<evidence type="ECO:0000313" key="6">
    <source>
        <dbReference type="Proteomes" id="UP001529510"/>
    </source>
</evidence>
<dbReference type="InterPro" id="IPR007110">
    <property type="entry name" value="Ig-like_dom"/>
</dbReference>
<proteinExistence type="predicted"/>
<dbReference type="InterPro" id="IPR050958">
    <property type="entry name" value="Cell_Adh-Cytoskel_Orgn"/>
</dbReference>
<dbReference type="InterPro" id="IPR003599">
    <property type="entry name" value="Ig_sub"/>
</dbReference>
<protein>
    <recommendedName>
        <fullName evidence="4">Ig-like domain-containing protein</fullName>
    </recommendedName>
</protein>
<evidence type="ECO:0000256" key="2">
    <source>
        <dbReference type="ARBA" id="ARBA00023157"/>
    </source>
</evidence>
<feature type="domain" description="Ig-like" evidence="4">
    <location>
        <begin position="1"/>
        <end position="70"/>
    </location>
</feature>
<accession>A0ABD0QF22</accession>
<keyword evidence="2" id="KW-1015">Disulfide bond</keyword>
<dbReference type="InterPro" id="IPR013098">
    <property type="entry name" value="Ig_I-set"/>
</dbReference>
<dbReference type="PANTHER" id="PTHR45080">
    <property type="entry name" value="CONTACTIN 5"/>
    <property type="match status" value="1"/>
</dbReference>
<dbReference type="SMART" id="SM00408">
    <property type="entry name" value="IGc2"/>
    <property type="match status" value="1"/>
</dbReference>
<dbReference type="FunFam" id="2.60.40.10:FF:000107">
    <property type="entry name" value="Myosin, light chain kinase a"/>
    <property type="match status" value="1"/>
</dbReference>
<evidence type="ECO:0000259" key="4">
    <source>
        <dbReference type="PROSITE" id="PS50835"/>
    </source>
</evidence>
<evidence type="ECO:0000256" key="1">
    <source>
        <dbReference type="ARBA" id="ARBA00022729"/>
    </source>
</evidence>
<dbReference type="InterPro" id="IPR003598">
    <property type="entry name" value="Ig_sub2"/>
</dbReference>
<dbReference type="GO" id="GO:0003007">
    <property type="term" value="P:heart morphogenesis"/>
    <property type="evidence" value="ECO:0007669"/>
    <property type="project" value="UniProtKB-ARBA"/>
</dbReference>
<evidence type="ECO:0000313" key="5">
    <source>
        <dbReference type="EMBL" id="KAL0184772.1"/>
    </source>
</evidence>
<reference evidence="5 6" key="1">
    <citation type="submission" date="2024-05" db="EMBL/GenBank/DDBJ databases">
        <title>Genome sequencing and assembly of Indian major carp, Cirrhinus mrigala (Hamilton, 1822).</title>
        <authorList>
            <person name="Mohindra V."/>
            <person name="Chowdhury L.M."/>
            <person name="Lal K."/>
            <person name="Jena J.K."/>
        </authorList>
    </citation>
    <scope>NUCLEOTIDE SEQUENCE [LARGE SCALE GENOMIC DNA]</scope>
    <source>
        <strain evidence="5">CM1030</strain>
        <tissue evidence="5">Blood</tissue>
    </source>
</reference>
<dbReference type="SMART" id="SM00409">
    <property type="entry name" value="IG"/>
    <property type="match status" value="1"/>
</dbReference>
<name>A0ABD0QF22_CIRMR</name>
<dbReference type="Gene3D" id="2.60.40.10">
    <property type="entry name" value="Immunoglobulins"/>
    <property type="match status" value="1"/>
</dbReference>
<dbReference type="SUPFAM" id="SSF48726">
    <property type="entry name" value="Immunoglobulin"/>
    <property type="match status" value="1"/>
</dbReference>
<dbReference type="Pfam" id="PF07679">
    <property type="entry name" value="I-set"/>
    <property type="match status" value="1"/>
</dbReference>
<keyword evidence="3" id="KW-0393">Immunoglobulin domain</keyword>
<dbReference type="Proteomes" id="UP001529510">
    <property type="component" value="Unassembled WGS sequence"/>
</dbReference>
<dbReference type="PROSITE" id="PS50835">
    <property type="entry name" value="IG_LIKE"/>
    <property type="match status" value="1"/>
</dbReference>
<sequence>SNIGSPVKFECEIEDTPNVTFKWFNDKFRILSRLTTSSLELLSPTKDDTGEYSCRASNKHGSDTCSANLNITGE</sequence>
<evidence type="ECO:0000256" key="3">
    <source>
        <dbReference type="ARBA" id="ARBA00023319"/>
    </source>
</evidence>
<dbReference type="GO" id="GO:0055013">
    <property type="term" value="P:cardiac muscle cell development"/>
    <property type="evidence" value="ECO:0007669"/>
    <property type="project" value="UniProtKB-ARBA"/>
</dbReference>
<dbReference type="AlphaFoldDB" id="A0ABD0QF22"/>
<gene>
    <name evidence="5" type="ORF">M9458_020468</name>
</gene>
<keyword evidence="6" id="KW-1185">Reference proteome</keyword>
<dbReference type="EMBL" id="JAMKFB020000009">
    <property type="protein sequence ID" value="KAL0184772.1"/>
    <property type="molecule type" value="Genomic_DNA"/>
</dbReference>
<dbReference type="PANTHER" id="PTHR45080:SF8">
    <property type="entry name" value="IG-LIKE DOMAIN-CONTAINING PROTEIN"/>
    <property type="match status" value="1"/>
</dbReference>